<dbReference type="EMBL" id="JAEPRD010000203">
    <property type="protein sequence ID" value="KAG2194193.1"/>
    <property type="molecule type" value="Genomic_DNA"/>
</dbReference>
<proteinExistence type="predicted"/>
<name>A0A8H7QKC3_9FUNG</name>
<accession>A0A8H7QKC3</accession>
<comment type="caution">
    <text evidence="2">The sequence shown here is derived from an EMBL/GenBank/DDBJ whole genome shotgun (WGS) entry which is preliminary data.</text>
</comment>
<reference evidence="2" key="1">
    <citation type="submission" date="2020-12" db="EMBL/GenBank/DDBJ databases">
        <title>Metabolic potential, ecology and presence of endohyphal bacteria is reflected in genomic diversity of Mucoromycotina.</title>
        <authorList>
            <person name="Muszewska A."/>
            <person name="Okrasinska A."/>
            <person name="Steczkiewicz K."/>
            <person name="Drgas O."/>
            <person name="Orlowska M."/>
            <person name="Perlinska-Lenart U."/>
            <person name="Aleksandrzak-Piekarczyk T."/>
            <person name="Szatraj K."/>
            <person name="Zielenkiewicz U."/>
            <person name="Pilsyk S."/>
            <person name="Malc E."/>
            <person name="Mieczkowski P."/>
            <person name="Kruszewska J.S."/>
            <person name="Biernat P."/>
            <person name="Pawlowska J."/>
        </authorList>
    </citation>
    <scope>NUCLEOTIDE SEQUENCE</scope>
    <source>
        <strain evidence="2">WA0000017839</strain>
    </source>
</reference>
<feature type="region of interest" description="Disordered" evidence="1">
    <location>
        <begin position="1"/>
        <end position="61"/>
    </location>
</feature>
<keyword evidence="3" id="KW-1185">Reference proteome</keyword>
<organism evidence="2 3">
    <name type="scientific">Mucor saturninus</name>
    <dbReference type="NCBI Taxonomy" id="64648"/>
    <lineage>
        <taxon>Eukaryota</taxon>
        <taxon>Fungi</taxon>
        <taxon>Fungi incertae sedis</taxon>
        <taxon>Mucoromycota</taxon>
        <taxon>Mucoromycotina</taxon>
        <taxon>Mucoromycetes</taxon>
        <taxon>Mucorales</taxon>
        <taxon>Mucorineae</taxon>
        <taxon>Mucoraceae</taxon>
        <taxon>Mucor</taxon>
    </lineage>
</organism>
<protein>
    <submittedName>
        <fullName evidence="2">Uncharacterized protein</fullName>
    </submittedName>
</protein>
<evidence type="ECO:0000256" key="1">
    <source>
        <dbReference type="SAM" id="MobiDB-lite"/>
    </source>
</evidence>
<dbReference type="AlphaFoldDB" id="A0A8H7QKC3"/>
<sequence>MYPNSIHLFPVATPTNSSSSKKAHAGSSNKKVKSTTSKKTMSEKPEFKVGNTPSTSMSTMPTKLPVLQNTYANKIAYATYVSCHYDVCPF</sequence>
<evidence type="ECO:0000313" key="2">
    <source>
        <dbReference type="EMBL" id="KAG2194193.1"/>
    </source>
</evidence>
<feature type="compositionally biased region" description="Low complexity" evidence="1">
    <location>
        <begin position="16"/>
        <end position="39"/>
    </location>
</feature>
<dbReference type="Proteomes" id="UP000603453">
    <property type="component" value="Unassembled WGS sequence"/>
</dbReference>
<gene>
    <name evidence="2" type="ORF">INT47_007925</name>
</gene>
<evidence type="ECO:0000313" key="3">
    <source>
        <dbReference type="Proteomes" id="UP000603453"/>
    </source>
</evidence>
<feature type="compositionally biased region" description="Low complexity" evidence="1">
    <location>
        <begin position="52"/>
        <end position="61"/>
    </location>
</feature>